<dbReference type="InterPro" id="IPR005036">
    <property type="entry name" value="CBM21_dom"/>
</dbReference>
<feature type="compositionally biased region" description="Basic and acidic residues" evidence="1">
    <location>
        <begin position="261"/>
        <end position="270"/>
    </location>
</feature>
<feature type="compositionally biased region" description="Acidic residues" evidence="1">
    <location>
        <begin position="222"/>
        <end position="245"/>
    </location>
</feature>
<keyword evidence="4" id="KW-1185">Reference proteome</keyword>
<feature type="compositionally biased region" description="Polar residues" evidence="1">
    <location>
        <begin position="247"/>
        <end position="258"/>
    </location>
</feature>
<dbReference type="Gene3D" id="2.60.40.2440">
    <property type="entry name" value="Carbohydrate binding type-21 domain"/>
    <property type="match status" value="1"/>
</dbReference>
<protein>
    <submittedName>
        <fullName evidence="3">Protein phosphatase regulator</fullName>
    </submittedName>
</protein>
<comment type="caution">
    <text evidence="3">The sequence shown here is derived from an EMBL/GenBank/DDBJ whole genome shotgun (WGS) entry which is preliminary data.</text>
</comment>
<evidence type="ECO:0000256" key="1">
    <source>
        <dbReference type="SAM" id="MobiDB-lite"/>
    </source>
</evidence>
<dbReference type="GO" id="GO:0008157">
    <property type="term" value="F:protein phosphatase 1 binding"/>
    <property type="evidence" value="ECO:0007669"/>
    <property type="project" value="TreeGrafter"/>
</dbReference>
<dbReference type="PANTHER" id="PTHR12307:SF36">
    <property type="entry name" value="GLYCOGEN-BINDING SUBUNIT 76A"/>
    <property type="match status" value="1"/>
</dbReference>
<evidence type="ECO:0000313" key="3">
    <source>
        <dbReference type="EMBL" id="KAJ6437087.1"/>
    </source>
</evidence>
<sequence length="771" mass="86089">MDRVLPARQSWPFAANSTGRFLGSLNGRTLRRINCWEATGPARVEFAQSIQPKIITHLRENSDKLQESDNIVNLSLFMVGTSIQRTKPTIIFVSNDKATRREAYKLVKDSGILQDHPKFEIGHCPLVAEFEDFRQMGDPKIFGMDANLFALDTVPVDIFSNATYDLDGALLFALSADDVINYASAGGIVSFHGNQMVLTVNHFLPGTTVDRSVQRHPSNTTIEDDTEYEITGLEDPDGDDDDEELVSATSHGSLSPVLSVSDHENEDVGRKPGHVRSAIESTITAPGSADNSVMGSEEDTDEGFRYKPEMVRKKSGELVRPALRASRRRPTGMPGTSFFSKAVHFDSHLEHIRYFLQVDRPFAVSAGSSPVETYESDGEYPFPGNGKHNVRMPPFEWELVTANFPPDSHHRRMMPARLEKVWLSVDQKSLLGSIAVANLAFHKQVACRFTLDYWQTVSEVAAEYSHEIRPRETPMGYDRFTFSIKLSDLANLEAKTLFFCIRYSVNDQEFWDNNNSTNFQVDFRKKHLPQNGTNSFGGAASRPVNDLPRSRNRRHNSPSTLRPVSMPVSLDAFGSEPNKLALDHPIHEYLGESGLLRLQTKSTSNLARDNIASNLKSPNGVAFSNRYDFGASLNAALRVAKDSAAKDRDTLYTERNVRDFGPTLGVPDAATSPSSSSDNSRNRSLSPSPSPRVSYEELVNKYCFIVAPMDTPPTPTYFFHSTPPTPFDTAYFIRHRLLHSTPPTPFDTAYSIRHRLLHSTPPTSFGRFSRV</sequence>
<feature type="domain" description="CBM21" evidence="2">
    <location>
        <begin position="410"/>
        <end position="522"/>
    </location>
</feature>
<gene>
    <name evidence="3" type="ORF">O9K51_10386</name>
</gene>
<dbReference type="GO" id="GO:0005979">
    <property type="term" value="P:regulation of glycogen biosynthetic process"/>
    <property type="evidence" value="ECO:0007669"/>
    <property type="project" value="TreeGrafter"/>
</dbReference>
<dbReference type="InterPro" id="IPR050782">
    <property type="entry name" value="PP1_regulatory_subunit_3"/>
</dbReference>
<dbReference type="Pfam" id="PF03370">
    <property type="entry name" value="CBM_21"/>
    <property type="match status" value="1"/>
</dbReference>
<organism evidence="3 4">
    <name type="scientific">Purpureocillium lavendulum</name>
    <dbReference type="NCBI Taxonomy" id="1247861"/>
    <lineage>
        <taxon>Eukaryota</taxon>
        <taxon>Fungi</taxon>
        <taxon>Dikarya</taxon>
        <taxon>Ascomycota</taxon>
        <taxon>Pezizomycotina</taxon>
        <taxon>Sordariomycetes</taxon>
        <taxon>Hypocreomycetidae</taxon>
        <taxon>Hypocreales</taxon>
        <taxon>Ophiocordycipitaceae</taxon>
        <taxon>Purpureocillium</taxon>
    </lineage>
</organism>
<evidence type="ECO:0000313" key="4">
    <source>
        <dbReference type="Proteomes" id="UP001163105"/>
    </source>
</evidence>
<feature type="region of interest" description="Disordered" evidence="1">
    <location>
        <begin position="211"/>
        <end position="273"/>
    </location>
</feature>
<feature type="region of interest" description="Disordered" evidence="1">
    <location>
        <begin position="656"/>
        <end position="692"/>
    </location>
</feature>
<dbReference type="Proteomes" id="UP001163105">
    <property type="component" value="Unassembled WGS sequence"/>
</dbReference>
<dbReference type="EMBL" id="JAQHRD010000014">
    <property type="protein sequence ID" value="KAJ6437087.1"/>
    <property type="molecule type" value="Genomic_DNA"/>
</dbReference>
<name>A0AB34FF03_9HYPO</name>
<proteinExistence type="predicted"/>
<dbReference type="InterPro" id="IPR038175">
    <property type="entry name" value="CBM21_dom_sf"/>
</dbReference>
<accession>A0AB34FF03</accession>
<dbReference type="GO" id="GO:2001069">
    <property type="term" value="F:glycogen binding"/>
    <property type="evidence" value="ECO:0007669"/>
    <property type="project" value="TreeGrafter"/>
</dbReference>
<evidence type="ECO:0000259" key="2">
    <source>
        <dbReference type="PROSITE" id="PS51159"/>
    </source>
</evidence>
<dbReference type="AlphaFoldDB" id="A0AB34FF03"/>
<dbReference type="GO" id="GO:0000164">
    <property type="term" value="C:protein phosphatase type 1 complex"/>
    <property type="evidence" value="ECO:0007669"/>
    <property type="project" value="TreeGrafter"/>
</dbReference>
<feature type="compositionally biased region" description="Low complexity" evidence="1">
    <location>
        <begin position="672"/>
        <end position="692"/>
    </location>
</feature>
<dbReference type="PANTHER" id="PTHR12307">
    <property type="entry name" value="PROTEIN PHOSPHATASE 1 REGULATORY SUBUNIT"/>
    <property type="match status" value="1"/>
</dbReference>
<feature type="region of interest" description="Disordered" evidence="1">
    <location>
        <begin position="530"/>
        <end position="566"/>
    </location>
</feature>
<dbReference type="PROSITE" id="PS51159">
    <property type="entry name" value="CBM21"/>
    <property type="match status" value="1"/>
</dbReference>
<reference evidence="3" key="1">
    <citation type="submission" date="2023-01" db="EMBL/GenBank/DDBJ databases">
        <title>The growth and conidiation of Purpureocillium lavendulum are regulated by nitrogen source and histone H3K14 acetylation.</title>
        <authorList>
            <person name="Tang P."/>
            <person name="Han J."/>
            <person name="Zhang C."/>
            <person name="Tang P."/>
            <person name="Qi F."/>
            <person name="Zhang K."/>
            <person name="Liang L."/>
        </authorList>
    </citation>
    <scope>NUCLEOTIDE SEQUENCE</scope>
    <source>
        <strain evidence="3">YMF1.00683</strain>
    </source>
</reference>